<evidence type="ECO:0000256" key="14">
    <source>
        <dbReference type="ARBA" id="ARBA00022759"/>
    </source>
</evidence>
<name>A0A2K9YNB5_9CIRC</name>
<keyword evidence="7" id="KW-1048">Host nucleus</keyword>
<keyword evidence="8" id="KW-0808">Transferase</keyword>
<comment type="cofactor">
    <cofactor evidence="2">
        <name>Mg(2+)</name>
        <dbReference type="ChEBI" id="CHEBI:18420"/>
    </cofactor>
</comment>
<dbReference type="GO" id="GO:0016787">
    <property type="term" value="F:hydrolase activity"/>
    <property type="evidence" value="ECO:0007669"/>
    <property type="project" value="UniProtKB-KW"/>
</dbReference>
<proteinExistence type="inferred from homology"/>
<evidence type="ECO:0000259" key="24">
    <source>
        <dbReference type="PROSITE" id="PS52020"/>
    </source>
</evidence>
<comment type="subunit">
    <text evidence="5">Interacts with the capsid protein; this interaction relocates Rep into the nucleus.</text>
</comment>
<keyword evidence="11" id="KW-0540">Nuclease</keyword>
<dbReference type="InterPro" id="IPR027417">
    <property type="entry name" value="P-loop_NTPase"/>
</dbReference>
<evidence type="ECO:0000256" key="20">
    <source>
        <dbReference type="ARBA" id="ARBA00023268"/>
    </source>
</evidence>
<evidence type="ECO:0000256" key="17">
    <source>
        <dbReference type="ARBA" id="ARBA00022840"/>
    </source>
</evidence>
<evidence type="ECO:0000256" key="2">
    <source>
        <dbReference type="ARBA" id="ARBA00001946"/>
    </source>
</evidence>
<evidence type="ECO:0000256" key="7">
    <source>
        <dbReference type="ARBA" id="ARBA00022562"/>
    </source>
</evidence>
<organism evidence="25 26">
    <name type="scientific">Circovirus sp</name>
    <dbReference type="NCBI Taxonomy" id="1964372"/>
    <lineage>
        <taxon>Viruses</taxon>
        <taxon>Monodnaviria</taxon>
        <taxon>Shotokuvirae</taxon>
        <taxon>Cressdnaviricota</taxon>
        <taxon>Arfiviricetes</taxon>
        <taxon>Cirlivirales</taxon>
        <taxon>Circoviridae</taxon>
        <taxon>Circovirus</taxon>
    </lineage>
</organism>
<dbReference type="GO" id="GO:0006260">
    <property type="term" value="P:DNA replication"/>
    <property type="evidence" value="ECO:0007669"/>
    <property type="project" value="UniProtKB-KW"/>
</dbReference>
<dbReference type="Proteomes" id="UP000288450">
    <property type="component" value="Segment"/>
</dbReference>
<keyword evidence="20" id="KW-0511">Multifunctional enzyme</keyword>
<protein>
    <recommendedName>
        <fullName evidence="6">Replication-associated protein</fullName>
    </recommendedName>
    <alternativeName>
        <fullName evidence="21">ATP-dependent helicase Rep</fullName>
    </alternativeName>
    <alternativeName>
        <fullName evidence="22">RepP</fullName>
    </alternativeName>
</protein>
<keyword evidence="12" id="KW-0479">Metal-binding</keyword>
<evidence type="ECO:0000256" key="18">
    <source>
        <dbReference type="ARBA" id="ARBA00023124"/>
    </source>
</evidence>
<evidence type="ECO:0000256" key="22">
    <source>
        <dbReference type="ARBA" id="ARBA00032243"/>
    </source>
</evidence>
<dbReference type="InterPro" id="IPR000605">
    <property type="entry name" value="Helicase_SF3_ssDNA/RNA_vir"/>
</dbReference>
<evidence type="ECO:0000256" key="3">
    <source>
        <dbReference type="ARBA" id="ARBA00004147"/>
    </source>
</evidence>
<keyword evidence="10" id="KW-0235">DNA replication</keyword>
<keyword evidence="17" id="KW-0067">ATP-binding</keyword>
<evidence type="ECO:0000256" key="11">
    <source>
        <dbReference type="ARBA" id="ARBA00022722"/>
    </source>
</evidence>
<dbReference type="EMBL" id="KY312554">
    <property type="protein sequence ID" value="AUW34327.1"/>
    <property type="molecule type" value="Genomic_DNA"/>
</dbReference>
<keyword evidence="26" id="KW-1185">Reference proteome</keyword>
<evidence type="ECO:0000256" key="15">
    <source>
        <dbReference type="ARBA" id="ARBA00022801"/>
    </source>
</evidence>
<keyword evidence="15" id="KW-0378">Hydrolase</keyword>
<evidence type="ECO:0000256" key="21">
    <source>
        <dbReference type="ARBA" id="ARBA00030754"/>
    </source>
</evidence>
<dbReference type="GO" id="GO:0003724">
    <property type="term" value="F:RNA helicase activity"/>
    <property type="evidence" value="ECO:0007669"/>
    <property type="project" value="InterPro"/>
</dbReference>
<dbReference type="GO" id="GO:0042025">
    <property type="term" value="C:host cell nucleus"/>
    <property type="evidence" value="ECO:0007669"/>
    <property type="project" value="UniProtKB-SubCell"/>
</dbReference>
<dbReference type="GO" id="GO:0003723">
    <property type="term" value="F:RNA binding"/>
    <property type="evidence" value="ECO:0007669"/>
    <property type="project" value="InterPro"/>
</dbReference>
<reference evidence="25 26" key="1">
    <citation type="submission" date="2016-12" db="EMBL/GenBank/DDBJ databases">
        <title>The Fecal Virome of Red-crowned Cranes.</title>
        <authorList>
            <person name="Yang S."/>
            <person name="Wang Y."/>
            <person name="Zhang W."/>
        </authorList>
    </citation>
    <scope>NUCLEOTIDE SEQUENCE [LARGE SCALE GENOMIC DNA]</scope>
    <source>
        <strain evidence="25">Yc-15</strain>
    </source>
</reference>
<evidence type="ECO:0000256" key="8">
    <source>
        <dbReference type="ARBA" id="ARBA00022679"/>
    </source>
</evidence>
<evidence type="ECO:0000256" key="12">
    <source>
        <dbReference type="ARBA" id="ARBA00022723"/>
    </source>
</evidence>
<dbReference type="GO" id="GO:0004519">
    <property type="term" value="F:endonuclease activity"/>
    <property type="evidence" value="ECO:0007669"/>
    <property type="project" value="UniProtKB-KW"/>
</dbReference>
<evidence type="ECO:0000256" key="9">
    <source>
        <dbReference type="ARBA" id="ARBA00022695"/>
    </source>
</evidence>
<comment type="catalytic activity">
    <reaction evidence="23">
        <text>ATP + H2O = ADP + phosphate + H(+)</text>
        <dbReference type="Rhea" id="RHEA:13065"/>
        <dbReference type="ChEBI" id="CHEBI:15377"/>
        <dbReference type="ChEBI" id="CHEBI:15378"/>
        <dbReference type="ChEBI" id="CHEBI:30616"/>
        <dbReference type="ChEBI" id="CHEBI:43474"/>
        <dbReference type="ChEBI" id="CHEBI:456216"/>
    </reaction>
</comment>
<feature type="domain" description="CRESS-DNA virus Rep endonuclease" evidence="24">
    <location>
        <begin position="4"/>
        <end position="99"/>
    </location>
</feature>
<evidence type="ECO:0000256" key="23">
    <source>
        <dbReference type="ARBA" id="ARBA00049360"/>
    </source>
</evidence>
<keyword evidence="13" id="KW-0547">Nucleotide-binding</keyword>
<keyword evidence="9" id="KW-0548">Nucleotidyltransferase</keyword>
<evidence type="ECO:0000256" key="13">
    <source>
        <dbReference type="ARBA" id="ARBA00022741"/>
    </source>
</evidence>
<gene>
    <name evidence="25" type="primary">Rep</name>
</gene>
<keyword evidence="16" id="KW-0347">Helicase</keyword>
<comment type="cofactor">
    <cofactor evidence="1">
        <name>Mn(2+)</name>
        <dbReference type="ChEBI" id="CHEBI:29035"/>
    </cofactor>
</comment>
<evidence type="ECO:0000313" key="25">
    <source>
        <dbReference type="EMBL" id="AUW34327.1"/>
    </source>
</evidence>
<evidence type="ECO:0000256" key="10">
    <source>
        <dbReference type="ARBA" id="ARBA00022705"/>
    </source>
</evidence>
<keyword evidence="19" id="KW-0238">DNA-binding</keyword>
<dbReference type="Pfam" id="PF02407">
    <property type="entry name" value="Viral_Rep"/>
    <property type="match status" value="1"/>
</dbReference>
<dbReference type="PROSITE" id="PS52020">
    <property type="entry name" value="CRESS_DNA_REP"/>
    <property type="match status" value="1"/>
</dbReference>
<accession>A0A2K9YNB5</accession>
<dbReference type="GO" id="GO:0016779">
    <property type="term" value="F:nucleotidyltransferase activity"/>
    <property type="evidence" value="ECO:0007669"/>
    <property type="project" value="UniProtKB-KW"/>
</dbReference>
<dbReference type="Gene3D" id="3.40.1310.20">
    <property type="match status" value="1"/>
</dbReference>
<dbReference type="GO" id="GO:0005524">
    <property type="term" value="F:ATP binding"/>
    <property type="evidence" value="ECO:0007669"/>
    <property type="project" value="UniProtKB-KW"/>
</dbReference>
<keyword evidence="18" id="KW-0190">Covalent protein-DNA linkage</keyword>
<evidence type="ECO:0000256" key="1">
    <source>
        <dbReference type="ARBA" id="ARBA00001936"/>
    </source>
</evidence>
<keyword evidence="14" id="KW-0255">Endonuclease</keyword>
<comment type="subcellular location">
    <subcellularLocation>
        <location evidence="3">Host nucleus</location>
    </subcellularLocation>
</comment>
<evidence type="ECO:0000256" key="6">
    <source>
        <dbReference type="ARBA" id="ARBA00014531"/>
    </source>
</evidence>
<dbReference type="Pfam" id="PF00910">
    <property type="entry name" value="RNA_helicase"/>
    <property type="match status" value="1"/>
</dbReference>
<evidence type="ECO:0000313" key="26">
    <source>
        <dbReference type="Proteomes" id="UP000288450"/>
    </source>
</evidence>
<dbReference type="InterPro" id="IPR049912">
    <property type="entry name" value="CRESS_DNA_REP"/>
</dbReference>
<evidence type="ECO:0000256" key="4">
    <source>
        <dbReference type="ARBA" id="ARBA00008545"/>
    </source>
</evidence>
<comment type="similarity">
    <text evidence="4">Belongs to the nanoviruses/circoviruses replication-associated protein family.</text>
</comment>
<dbReference type="SUPFAM" id="SSF52540">
    <property type="entry name" value="P-loop containing nucleoside triphosphate hydrolases"/>
    <property type="match status" value="1"/>
</dbReference>
<dbReference type="GO" id="GO:0003677">
    <property type="term" value="F:DNA binding"/>
    <property type="evidence" value="ECO:0007669"/>
    <property type="project" value="UniProtKB-KW"/>
</dbReference>
<evidence type="ECO:0000256" key="16">
    <source>
        <dbReference type="ARBA" id="ARBA00022806"/>
    </source>
</evidence>
<evidence type="ECO:0000256" key="5">
    <source>
        <dbReference type="ARBA" id="ARBA00011448"/>
    </source>
</evidence>
<dbReference type="GO" id="GO:0046872">
    <property type="term" value="F:metal ion binding"/>
    <property type="evidence" value="ECO:0007669"/>
    <property type="project" value="UniProtKB-KW"/>
</dbReference>
<evidence type="ECO:0000256" key="19">
    <source>
        <dbReference type="ARBA" id="ARBA00023125"/>
    </source>
</evidence>
<sequence length="294" mass="33963">MTRYKQGVYWLLTIPQHQFVPYLPDGVVYVYGQLERGANTGYLHWQLLVCFARRVRLRSVKAVFGEDIHAELSRSSAAREYCGKQDTRVEGTSFELGDLPVDRAQEKDWDKVWGWAVTGEYLKIPADIRVRCYSTIRKIEKDHMQAIEIPDKIINVYWGASGTGKSRRAWDESGPDAYPKDPNTKFWDGYCGQASVVVDEFKGRVDLSHILRWCDRYPVCVENKGGGVVCRARRITFTSNVDWRRWWPDATEEELRAFRRRCTSIVHFERSEGVGRMDQGARGVYGEDEGYVAE</sequence>